<name>A0AAV4NVG3_9ARAC</name>
<accession>A0AAV4NVG3</accession>
<organism evidence="1 2">
    <name type="scientific">Caerostris darwini</name>
    <dbReference type="NCBI Taxonomy" id="1538125"/>
    <lineage>
        <taxon>Eukaryota</taxon>
        <taxon>Metazoa</taxon>
        <taxon>Ecdysozoa</taxon>
        <taxon>Arthropoda</taxon>
        <taxon>Chelicerata</taxon>
        <taxon>Arachnida</taxon>
        <taxon>Araneae</taxon>
        <taxon>Araneomorphae</taxon>
        <taxon>Entelegynae</taxon>
        <taxon>Araneoidea</taxon>
        <taxon>Araneidae</taxon>
        <taxon>Caerostris</taxon>
    </lineage>
</organism>
<dbReference type="AlphaFoldDB" id="A0AAV4NVG3"/>
<gene>
    <name evidence="1" type="ORF">CDAR_165261</name>
</gene>
<evidence type="ECO:0000313" key="2">
    <source>
        <dbReference type="Proteomes" id="UP001054837"/>
    </source>
</evidence>
<sequence length="106" mass="12207">MAKTRKRHAGAKTFHQQARVEQKHYWCILKFNYSFKGSNSKWPLIIHEQGAVASSPLMVRPANISRTSSLNILKPCLHASRFWLTERPRLRPKLSSVSLIQSTRGH</sequence>
<evidence type="ECO:0000313" key="1">
    <source>
        <dbReference type="EMBL" id="GIX88779.1"/>
    </source>
</evidence>
<reference evidence="1 2" key="1">
    <citation type="submission" date="2021-06" db="EMBL/GenBank/DDBJ databases">
        <title>Caerostris darwini draft genome.</title>
        <authorList>
            <person name="Kono N."/>
            <person name="Arakawa K."/>
        </authorList>
    </citation>
    <scope>NUCLEOTIDE SEQUENCE [LARGE SCALE GENOMIC DNA]</scope>
</reference>
<dbReference type="EMBL" id="BPLQ01002108">
    <property type="protein sequence ID" value="GIX88779.1"/>
    <property type="molecule type" value="Genomic_DNA"/>
</dbReference>
<protein>
    <submittedName>
        <fullName evidence="1">Uncharacterized protein</fullName>
    </submittedName>
</protein>
<proteinExistence type="predicted"/>
<keyword evidence="2" id="KW-1185">Reference proteome</keyword>
<comment type="caution">
    <text evidence="1">The sequence shown here is derived from an EMBL/GenBank/DDBJ whole genome shotgun (WGS) entry which is preliminary data.</text>
</comment>
<dbReference type="Proteomes" id="UP001054837">
    <property type="component" value="Unassembled WGS sequence"/>
</dbReference>